<feature type="compositionally biased region" description="Polar residues" evidence="1">
    <location>
        <begin position="81"/>
        <end position="95"/>
    </location>
</feature>
<name>A0A670Y0A2_PSETE</name>
<sequence length="180" mass="19961">AELNSGLESILKRKVSRNTLPQPPTMKTSSHQPTLRMKMKRYIGSNLNETGEKKEEGNLIFSVPDVEEITRVLSAGFWTPSADTAKNGGTLQGSAKTKRAIVQKDEAAPPTELRRSNPEVVGAGKIEVSDSTRRKKHTRQLSLGMPEKKQPSRLYLPECARRERPGPLNQPNKALLEQHG</sequence>
<accession>A0A670Y0A2</accession>
<protein>
    <submittedName>
        <fullName evidence="2">Uncharacterized protein</fullName>
    </submittedName>
</protein>
<dbReference type="Ensembl" id="ENSPTXT00000002089.1">
    <property type="protein sequence ID" value="ENSPTXP00000002030.1"/>
    <property type="gene ID" value="ENSPTXG00000001613.1"/>
</dbReference>
<keyword evidence="3" id="KW-1185">Reference proteome</keyword>
<organism evidence="2 3">
    <name type="scientific">Pseudonaja textilis</name>
    <name type="common">Eastern brown snake</name>
    <dbReference type="NCBI Taxonomy" id="8673"/>
    <lineage>
        <taxon>Eukaryota</taxon>
        <taxon>Metazoa</taxon>
        <taxon>Chordata</taxon>
        <taxon>Craniata</taxon>
        <taxon>Vertebrata</taxon>
        <taxon>Euteleostomi</taxon>
        <taxon>Lepidosauria</taxon>
        <taxon>Squamata</taxon>
        <taxon>Bifurcata</taxon>
        <taxon>Unidentata</taxon>
        <taxon>Episquamata</taxon>
        <taxon>Toxicofera</taxon>
        <taxon>Serpentes</taxon>
        <taxon>Colubroidea</taxon>
        <taxon>Elapidae</taxon>
        <taxon>Hydrophiinae</taxon>
        <taxon>Pseudonaja</taxon>
    </lineage>
</organism>
<dbReference type="AlphaFoldDB" id="A0A670Y0A2"/>
<feature type="region of interest" description="Disordered" evidence="1">
    <location>
        <begin position="79"/>
        <end position="99"/>
    </location>
</feature>
<evidence type="ECO:0000313" key="2">
    <source>
        <dbReference type="Ensembl" id="ENSPTXP00000002030.1"/>
    </source>
</evidence>
<feature type="region of interest" description="Disordered" evidence="1">
    <location>
        <begin position="1"/>
        <end position="37"/>
    </location>
</feature>
<proteinExistence type="predicted"/>
<reference evidence="2" key="1">
    <citation type="submission" date="2025-08" db="UniProtKB">
        <authorList>
            <consortium name="Ensembl"/>
        </authorList>
    </citation>
    <scope>IDENTIFICATION</scope>
</reference>
<dbReference type="Proteomes" id="UP000472273">
    <property type="component" value="Unplaced"/>
</dbReference>
<evidence type="ECO:0000256" key="1">
    <source>
        <dbReference type="SAM" id="MobiDB-lite"/>
    </source>
</evidence>
<feature type="compositionally biased region" description="Polar residues" evidence="1">
    <location>
        <begin position="17"/>
        <end position="33"/>
    </location>
</feature>
<feature type="region of interest" description="Disordered" evidence="1">
    <location>
        <begin position="126"/>
        <end position="180"/>
    </location>
</feature>
<evidence type="ECO:0000313" key="3">
    <source>
        <dbReference type="Proteomes" id="UP000472273"/>
    </source>
</evidence>
<reference evidence="2" key="2">
    <citation type="submission" date="2025-09" db="UniProtKB">
        <authorList>
            <consortium name="Ensembl"/>
        </authorList>
    </citation>
    <scope>IDENTIFICATION</scope>
</reference>